<gene>
    <name evidence="3" type="ORF">SAMN02745126_05914</name>
</gene>
<dbReference type="InterPro" id="IPR024078">
    <property type="entry name" value="LmbE-like_dom_sf"/>
</dbReference>
<dbReference type="InterPro" id="IPR003737">
    <property type="entry name" value="GlcNAc_PI_deacetylase-related"/>
</dbReference>
<accession>A0A1T4TA81</accession>
<dbReference type="SUPFAM" id="SSF102588">
    <property type="entry name" value="LmbE-like"/>
    <property type="match status" value="1"/>
</dbReference>
<name>A0A1T4TA81_9HYPH</name>
<keyword evidence="2" id="KW-1133">Transmembrane helix</keyword>
<evidence type="ECO:0000256" key="2">
    <source>
        <dbReference type="SAM" id="Phobius"/>
    </source>
</evidence>
<reference evidence="4" key="1">
    <citation type="submission" date="2017-02" db="EMBL/GenBank/DDBJ databases">
        <authorList>
            <person name="Varghese N."/>
            <person name="Submissions S."/>
        </authorList>
    </citation>
    <scope>NUCLEOTIDE SEQUENCE [LARGE SCALE GENOMIC DNA]</scope>
    <source>
        <strain evidence="4">ATCC 27094</strain>
    </source>
</reference>
<dbReference type="EMBL" id="FUWJ01000014">
    <property type="protein sequence ID" value="SKA37231.1"/>
    <property type="molecule type" value="Genomic_DNA"/>
</dbReference>
<dbReference type="Pfam" id="PF02585">
    <property type="entry name" value="PIG-L"/>
    <property type="match status" value="1"/>
</dbReference>
<sequence>MKVRLFFAPARAVALLGTFALLLCAATVFLAQPLCLFLLPFAAFYLGLFALSAWALGRIIALEHWMDWDKPHRLLILAPHEDDCVIAAGGIGIRNHALGGATRIVYLAPDPLPTMAATRAEEARAAWGNGGVAPASLMHLDLLPPLRQRDPHRLRLAATRLRSIIDEFSPTVLVMPMFEGGHIHHDMVVGLIGSIVTAEDRFEIFEAPEYSPYVSLQYTPHRVIALCTRWLLGLVSYYGPPDGIDGRPVLKVRLRPDEIERKRGMLGAFVSQNAGSLMETRCYPDRLVRWDRTRRHRRPFEFRVSYAAFALAAQRLLPAALVGRLLPGERGTIGRDGSVTDLDDEFGTGPDRGQ</sequence>
<keyword evidence="2" id="KW-0812">Transmembrane</keyword>
<dbReference type="Gene3D" id="3.40.50.10320">
    <property type="entry name" value="LmbE-like"/>
    <property type="match status" value="1"/>
</dbReference>
<dbReference type="OrthoDB" id="128519at2"/>
<dbReference type="STRING" id="225324.SAMN02745126_05914"/>
<keyword evidence="2" id="KW-0472">Membrane</keyword>
<feature type="transmembrane region" description="Helical" evidence="2">
    <location>
        <begin position="41"/>
        <end position="61"/>
    </location>
</feature>
<evidence type="ECO:0000313" key="3">
    <source>
        <dbReference type="EMBL" id="SKA37231.1"/>
    </source>
</evidence>
<evidence type="ECO:0000256" key="1">
    <source>
        <dbReference type="SAM" id="MobiDB-lite"/>
    </source>
</evidence>
<dbReference type="RefSeq" id="WP_085937648.1">
    <property type="nucleotide sequence ID" value="NZ_FUWJ01000014.1"/>
</dbReference>
<organism evidence="3 4">
    <name type="scientific">Enhydrobacter aerosaccus</name>
    <dbReference type="NCBI Taxonomy" id="225324"/>
    <lineage>
        <taxon>Bacteria</taxon>
        <taxon>Pseudomonadati</taxon>
        <taxon>Pseudomonadota</taxon>
        <taxon>Alphaproteobacteria</taxon>
        <taxon>Hyphomicrobiales</taxon>
        <taxon>Enhydrobacter</taxon>
    </lineage>
</organism>
<feature type="region of interest" description="Disordered" evidence="1">
    <location>
        <begin position="333"/>
        <end position="354"/>
    </location>
</feature>
<evidence type="ECO:0000313" key="4">
    <source>
        <dbReference type="Proteomes" id="UP000190092"/>
    </source>
</evidence>
<dbReference type="AlphaFoldDB" id="A0A1T4TA81"/>
<protein>
    <submittedName>
        <fullName evidence="3">N-acetylglucosaminyl deacetylase, LmbE family</fullName>
    </submittedName>
</protein>
<keyword evidence="4" id="KW-1185">Reference proteome</keyword>
<proteinExistence type="predicted"/>
<dbReference type="Proteomes" id="UP000190092">
    <property type="component" value="Unassembled WGS sequence"/>
</dbReference>